<evidence type="ECO:0000256" key="1">
    <source>
        <dbReference type="ARBA" id="ARBA00022737"/>
    </source>
</evidence>
<dbReference type="InterPro" id="IPR052201">
    <property type="entry name" value="LRR-containing_regulator"/>
</dbReference>
<keyword evidence="4" id="KW-1185">Reference proteome</keyword>
<dbReference type="EnsemblPlants" id="KRH74681">
    <property type="protein sequence ID" value="KRH74681"/>
    <property type="gene ID" value="GLYMA_01G036200"/>
</dbReference>
<protein>
    <submittedName>
        <fullName evidence="2 3">Uncharacterized protein</fullName>
    </submittedName>
</protein>
<dbReference type="PANTHER" id="PTHR24111">
    <property type="entry name" value="LEUCINE-RICH REPEAT-CONTAINING PROTEIN 34"/>
    <property type="match status" value="1"/>
</dbReference>
<dbReference type="InterPro" id="IPR001611">
    <property type="entry name" value="Leu-rich_rpt"/>
</dbReference>
<evidence type="ECO:0000313" key="2">
    <source>
        <dbReference type="EMBL" id="KRH74681.1"/>
    </source>
</evidence>
<dbReference type="Proteomes" id="UP000008827">
    <property type="component" value="Chromosome 1"/>
</dbReference>
<dbReference type="InterPro" id="IPR032675">
    <property type="entry name" value="LRR_dom_sf"/>
</dbReference>
<name>A0A0R0LBB6_SOYBN</name>
<dbReference type="FunFam" id="3.80.10.10:FF:001374">
    <property type="entry name" value="RNI-like superfamily protein"/>
    <property type="match status" value="1"/>
</dbReference>
<dbReference type="PANTHER" id="PTHR24111:SF0">
    <property type="entry name" value="LEUCINE-RICH REPEAT-CONTAINING PROTEIN"/>
    <property type="match status" value="1"/>
</dbReference>
<sequence>MAFTSTLSLYSHPQVRLRCQRLQSLAFTAAGVAQFAPLPPLNCRRTCSPRSFVVRASSSVEGSRARAGGSRRVYRQSQANAPLSSAPVKQIANVVAPVAAFFALTFVIWKLVEKLLVPTPKQLKYSTGESQSPSQGLKWSFAAGTNLLSQLGEKIERQSRQKLNEFARELRSFPSIDMSGRNFGDEGLFFLAESLAFNQIAEEVSFAANGITAAGLRAFDGVLQSNITLKTLDLSGNLVGDEGAKCLCDILVNNSSIEKLQLNSADLGDGAKAIAEMLKKNSSLRVLELNNNMIEYSGFSSLAGALLENNSIRNIHLNGNYGGALGANALAKALESNKSIRELHLHGNSIGDEGICSLMTGLSSHKGKLTLLDIGNNSLTAKGSFHVAEYIRKSRNLLWLNLYMNDIGDEGAEKIAVALKENRSISTLDLGGNNIHVDGVNAIAQVLKDNLVITTLELSYNPIGPDGAKALAEVLKFHGNIKTLKLGWCQIGAKGAECIADALKYNTTISILDLRANGLRDEGAQSLARSLKVVNEALTSLDLGFNEIRDDGAFAIAQALKSNDDVAVTSLNIASNFLTKFGQGALADARDHVLEMTEKEINIFL</sequence>
<dbReference type="Gramene" id="KRH74681">
    <property type="protein sequence ID" value="KRH74681"/>
    <property type="gene ID" value="GLYMA_01G036200"/>
</dbReference>
<reference evidence="2 3" key="1">
    <citation type="journal article" date="2010" name="Nature">
        <title>Genome sequence of the palaeopolyploid soybean.</title>
        <authorList>
            <person name="Schmutz J."/>
            <person name="Cannon S.B."/>
            <person name="Schlueter J."/>
            <person name="Ma J."/>
            <person name="Mitros T."/>
            <person name="Nelson W."/>
            <person name="Hyten D.L."/>
            <person name="Song Q."/>
            <person name="Thelen J.J."/>
            <person name="Cheng J."/>
            <person name="Xu D."/>
            <person name="Hellsten U."/>
            <person name="May G.D."/>
            <person name="Yu Y."/>
            <person name="Sakurai T."/>
            <person name="Umezawa T."/>
            <person name="Bhattacharyya M.K."/>
            <person name="Sandhu D."/>
            <person name="Valliyodan B."/>
            <person name="Lindquist E."/>
            <person name="Peto M."/>
            <person name="Grant D."/>
            <person name="Shu S."/>
            <person name="Goodstein D."/>
            <person name="Barry K."/>
            <person name="Futrell-Griggs M."/>
            <person name="Abernathy B."/>
            <person name="Du J."/>
            <person name="Tian Z."/>
            <person name="Zhu L."/>
            <person name="Gill N."/>
            <person name="Joshi T."/>
            <person name="Libault M."/>
            <person name="Sethuraman A."/>
            <person name="Zhang X.-C."/>
            <person name="Shinozaki K."/>
            <person name="Nguyen H.T."/>
            <person name="Wing R.A."/>
            <person name="Cregan P."/>
            <person name="Specht J."/>
            <person name="Grimwood J."/>
            <person name="Rokhsar D."/>
            <person name="Stacey G."/>
            <person name="Shoemaker R.C."/>
            <person name="Jackson S.A."/>
        </authorList>
    </citation>
    <scope>NUCLEOTIDE SEQUENCE</scope>
    <source>
        <strain evidence="3">cv. Williams 82</strain>
        <tissue evidence="2">Callus</tissue>
    </source>
</reference>
<reference evidence="3" key="2">
    <citation type="submission" date="2018-02" db="UniProtKB">
        <authorList>
            <consortium name="EnsemblPlants"/>
        </authorList>
    </citation>
    <scope>IDENTIFICATION</scope>
    <source>
        <strain evidence="3">Williams 82</strain>
    </source>
</reference>
<keyword evidence="1" id="KW-0677">Repeat</keyword>
<reference evidence="2" key="3">
    <citation type="submission" date="2018-07" db="EMBL/GenBank/DDBJ databases">
        <title>WGS assembly of Glycine max.</title>
        <authorList>
            <person name="Schmutz J."/>
            <person name="Cannon S."/>
            <person name="Schlueter J."/>
            <person name="Ma J."/>
            <person name="Mitros T."/>
            <person name="Nelson W."/>
            <person name="Hyten D."/>
            <person name="Song Q."/>
            <person name="Thelen J."/>
            <person name="Cheng J."/>
            <person name="Xu D."/>
            <person name="Hellsten U."/>
            <person name="May G."/>
            <person name="Yu Y."/>
            <person name="Sakurai T."/>
            <person name="Umezawa T."/>
            <person name="Bhattacharyya M."/>
            <person name="Sandhu D."/>
            <person name="Valliyodan B."/>
            <person name="Lindquist E."/>
            <person name="Peto M."/>
            <person name="Grant D."/>
            <person name="Shu S."/>
            <person name="Goodstein D."/>
            <person name="Barry K."/>
            <person name="Futrell-Griggs M."/>
            <person name="Abernathy B."/>
            <person name="Du J."/>
            <person name="Tian Z."/>
            <person name="Zhu L."/>
            <person name="Gill N."/>
            <person name="Joshi T."/>
            <person name="Libault M."/>
            <person name="Sethuraman A."/>
            <person name="Zhang X."/>
            <person name="Shinozaki K."/>
            <person name="Nguyen H."/>
            <person name="Wing R."/>
            <person name="Cregan P."/>
            <person name="Specht J."/>
            <person name="Grimwood J."/>
            <person name="Rokhsar D."/>
            <person name="Stacey G."/>
            <person name="Shoemaker R."/>
            <person name="Jackson S."/>
        </authorList>
    </citation>
    <scope>NUCLEOTIDE SEQUENCE</scope>
    <source>
        <tissue evidence="2">Callus</tissue>
    </source>
</reference>
<dbReference type="EMBL" id="CM000834">
    <property type="protein sequence ID" value="KRH74681.1"/>
    <property type="molecule type" value="Genomic_DNA"/>
</dbReference>
<dbReference type="SMART" id="SM00368">
    <property type="entry name" value="LRR_RI"/>
    <property type="match status" value="12"/>
</dbReference>
<dbReference type="AlphaFoldDB" id="A0A0R0LBB6"/>
<organism evidence="2">
    <name type="scientific">Glycine max</name>
    <name type="common">Soybean</name>
    <name type="synonym">Glycine hispida</name>
    <dbReference type="NCBI Taxonomy" id="3847"/>
    <lineage>
        <taxon>Eukaryota</taxon>
        <taxon>Viridiplantae</taxon>
        <taxon>Streptophyta</taxon>
        <taxon>Embryophyta</taxon>
        <taxon>Tracheophyta</taxon>
        <taxon>Spermatophyta</taxon>
        <taxon>Magnoliopsida</taxon>
        <taxon>eudicotyledons</taxon>
        <taxon>Gunneridae</taxon>
        <taxon>Pentapetalae</taxon>
        <taxon>rosids</taxon>
        <taxon>fabids</taxon>
        <taxon>Fabales</taxon>
        <taxon>Fabaceae</taxon>
        <taxon>Papilionoideae</taxon>
        <taxon>50 kb inversion clade</taxon>
        <taxon>NPAAA clade</taxon>
        <taxon>indigoferoid/millettioid clade</taxon>
        <taxon>Phaseoleae</taxon>
        <taxon>Glycine</taxon>
        <taxon>Glycine subgen. Soja</taxon>
    </lineage>
</organism>
<evidence type="ECO:0000313" key="4">
    <source>
        <dbReference type="Proteomes" id="UP000008827"/>
    </source>
</evidence>
<dbReference type="Gene3D" id="3.80.10.10">
    <property type="entry name" value="Ribonuclease Inhibitor"/>
    <property type="match status" value="3"/>
</dbReference>
<accession>A0A0R0LBB6</accession>
<dbReference type="Pfam" id="PF13516">
    <property type="entry name" value="LRR_6"/>
    <property type="match status" value="9"/>
</dbReference>
<proteinExistence type="predicted"/>
<gene>
    <name evidence="3" type="primary">LOC100789448</name>
    <name evidence="2" type="ORF">GLYMA_01G036200</name>
</gene>
<dbReference type="SUPFAM" id="SSF52047">
    <property type="entry name" value="RNI-like"/>
    <property type="match status" value="2"/>
</dbReference>
<evidence type="ECO:0000313" key="3">
    <source>
        <dbReference type="EnsemblPlants" id="KRH74681"/>
    </source>
</evidence>
<dbReference type="ExpressionAtlas" id="A0A0R0LBB6">
    <property type="expression patterns" value="baseline and differential"/>
</dbReference>